<dbReference type="GO" id="GO:0046872">
    <property type="term" value="F:metal ion binding"/>
    <property type="evidence" value="ECO:0007669"/>
    <property type="project" value="InterPro"/>
</dbReference>
<evidence type="ECO:0000256" key="1">
    <source>
        <dbReference type="ARBA" id="ARBA00022598"/>
    </source>
</evidence>
<dbReference type="Proteomes" id="UP000675781">
    <property type="component" value="Unassembled WGS sequence"/>
</dbReference>
<evidence type="ECO:0000313" key="6">
    <source>
        <dbReference type="EMBL" id="MBR7834645.1"/>
    </source>
</evidence>
<dbReference type="Pfam" id="PF13535">
    <property type="entry name" value="ATP-grasp_4"/>
    <property type="match status" value="1"/>
</dbReference>
<dbReference type="InterPro" id="IPR011761">
    <property type="entry name" value="ATP-grasp"/>
</dbReference>
<dbReference type="InterPro" id="IPR013815">
    <property type="entry name" value="ATP_grasp_subdomain_1"/>
</dbReference>
<keyword evidence="7" id="KW-1185">Reference proteome</keyword>
<gene>
    <name evidence="6" type="ORF">KDL01_15330</name>
</gene>
<dbReference type="SUPFAM" id="SSF56059">
    <property type="entry name" value="Glutathione synthetase ATP-binding domain-like"/>
    <property type="match status" value="1"/>
</dbReference>
<dbReference type="AlphaFoldDB" id="A0A941IMV4"/>
<dbReference type="EMBL" id="JAGSOG010000065">
    <property type="protein sequence ID" value="MBR7834645.1"/>
    <property type="molecule type" value="Genomic_DNA"/>
</dbReference>
<dbReference type="Gene3D" id="3.30.1490.20">
    <property type="entry name" value="ATP-grasp fold, A domain"/>
    <property type="match status" value="1"/>
</dbReference>
<keyword evidence="1" id="KW-0436">Ligase</keyword>
<dbReference type="GO" id="GO:0016874">
    <property type="term" value="F:ligase activity"/>
    <property type="evidence" value="ECO:0007669"/>
    <property type="project" value="UniProtKB-KW"/>
</dbReference>
<evidence type="ECO:0000259" key="5">
    <source>
        <dbReference type="PROSITE" id="PS50975"/>
    </source>
</evidence>
<keyword evidence="3 4" id="KW-0067">ATP-binding</keyword>
<reference evidence="6" key="1">
    <citation type="submission" date="2021-04" db="EMBL/GenBank/DDBJ databases">
        <title>Genome based classification of Actinospica acidithermotolerans sp. nov., an actinobacterium isolated from an Indonesian hot spring.</title>
        <authorList>
            <person name="Kusuma A.B."/>
            <person name="Putra K.E."/>
            <person name="Nafisah S."/>
            <person name="Loh J."/>
            <person name="Nouioui I."/>
            <person name="Goodfellow M."/>
        </authorList>
    </citation>
    <scope>NUCLEOTIDE SEQUENCE</scope>
    <source>
        <strain evidence="6">CSCA 57</strain>
    </source>
</reference>
<feature type="domain" description="ATP-grasp" evidence="5">
    <location>
        <begin position="111"/>
        <end position="313"/>
    </location>
</feature>
<dbReference type="GO" id="GO:0005524">
    <property type="term" value="F:ATP binding"/>
    <property type="evidence" value="ECO:0007669"/>
    <property type="project" value="UniProtKB-UniRule"/>
</dbReference>
<dbReference type="Gene3D" id="3.40.50.20">
    <property type="match status" value="1"/>
</dbReference>
<evidence type="ECO:0000313" key="7">
    <source>
        <dbReference type="Proteomes" id="UP000675781"/>
    </source>
</evidence>
<sequence length="394" mass="44080">MHILLLHPVSDWSLERVAEICAREGWLLTIATIESATIGDAIPTLHEWIRVPALTDDPRELLAQIGSRRFDAVVAGNEFAVVAADVLARELGLHHNDVEKIRASRNKPLMREAFERHGVPQPRTIARFASLEESRGFDWESVAFPVIVKPIDMAMSLFVRRCESRAEVEETIARMADFKLSRLTNYVFATGALVEEYAEGPEFSIECVVQDGSVVAYSFTRKFVSPLPTCYEVAHLTGEEIPERHRGDLLAACENIAAGWGLVRGVMHVEFKMTDERLSVIEAGARPPGDHVPELVELQHGFSLEEAFLHSRLGLDWKAPDRPHRDEEVWHGIRFEYEERSAATRPESVEVLRAENSLDGIVAGADLFSVNSRTGYALVRGTSSSDLDDYLRAL</sequence>
<dbReference type="PROSITE" id="PS50975">
    <property type="entry name" value="ATP_GRASP"/>
    <property type="match status" value="1"/>
</dbReference>
<dbReference type="RefSeq" id="WP_212529164.1">
    <property type="nucleotide sequence ID" value="NZ_JAGSOG010000065.1"/>
</dbReference>
<protein>
    <submittedName>
        <fullName evidence="6">ATP-grasp domain-containing protein</fullName>
    </submittedName>
</protein>
<dbReference type="PANTHER" id="PTHR43585:SF2">
    <property type="entry name" value="ATP-GRASP ENZYME FSQD"/>
    <property type="match status" value="1"/>
</dbReference>
<organism evidence="6 7">
    <name type="scientific">Actinospica durhamensis</name>
    <dbReference type="NCBI Taxonomy" id="1508375"/>
    <lineage>
        <taxon>Bacteria</taxon>
        <taxon>Bacillati</taxon>
        <taxon>Actinomycetota</taxon>
        <taxon>Actinomycetes</taxon>
        <taxon>Catenulisporales</taxon>
        <taxon>Actinospicaceae</taxon>
        <taxon>Actinospica</taxon>
    </lineage>
</organism>
<dbReference type="InterPro" id="IPR052032">
    <property type="entry name" value="ATP-dep_AA_Ligase"/>
</dbReference>
<dbReference type="Gene3D" id="3.30.470.20">
    <property type="entry name" value="ATP-grasp fold, B domain"/>
    <property type="match status" value="1"/>
</dbReference>
<comment type="caution">
    <text evidence="6">The sequence shown here is derived from an EMBL/GenBank/DDBJ whole genome shotgun (WGS) entry which is preliminary data.</text>
</comment>
<name>A0A941IMV4_9ACTN</name>
<accession>A0A941IMV4</accession>
<evidence type="ECO:0000256" key="2">
    <source>
        <dbReference type="ARBA" id="ARBA00022741"/>
    </source>
</evidence>
<keyword evidence="2 4" id="KW-0547">Nucleotide-binding</keyword>
<evidence type="ECO:0000256" key="4">
    <source>
        <dbReference type="PROSITE-ProRule" id="PRU00409"/>
    </source>
</evidence>
<proteinExistence type="predicted"/>
<evidence type="ECO:0000256" key="3">
    <source>
        <dbReference type="ARBA" id="ARBA00022840"/>
    </source>
</evidence>
<dbReference type="PANTHER" id="PTHR43585">
    <property type="entry name" value="FUMIPYRROLE BIOSYNTHESIS PROTEIN C"/>
    <property type="match status" value="1"/>
</dbReference>